<evidence type="ECO:0000256" key="2">
    <source>
        <dbReference type="ARBA" id="ARBA00022801"/>
    </source>
</evidence>
<feature type="signal peptide" evidence="7">
    <location>
        <begin position="1"/>
        <end position="33"/>
    </location>
</feature>
<feature type="domain" description="SLH" evidence="8">
    <location>
        <begin position="438"/>
        <end position="494"/>
    </location>
</feature>
<sequence>MRRDGTTPRRAPARTALAAALALALLAALAPSAASYPGAPWFRPGVPYDDNFPDPNIVVHNGRYYAYGTSTGGAYLPVMVSDDLRTWVPRPAYDPGVPGIDDPYFNDALPQPAAWAADRPGAGRMSKEVWAPGVARINGRFVAFYAVRERLDRDRFCISVATSSSPIGPFVDNTSGPLVCDADPNGSNDPFPFVDPATGAAYLIWKSEGIPGSTPTRIWSRQLNGQGTGFAAGSQRHLLLQTDRAWEGNVIENPSMVRHAGTLHLFYSANEWQSAYYAIGHATCASPLHGCIKRGFDGIVHTSEGDRLGPGGPAPFVDLQNRLRLGYHAWNAPYTSYPAYPQCQSAGTCRSQGQRRLYVDFVLGSGTDIGIGRTNSFSDIPPGAFYTEPVRWLKARGITTGIGGGHRFGPDLPVTRGEMATFLWRLRGEPGTAAGQRFVDVRPGIFYDRPVRWLDENRITTGQGGSNRFAPDAPVTRGEMATFLWRLAGTPAPSGGQRFVDVRVGAFYDTAIRWLAQTGITTGVGGSNRFAPDARVTRGEMAAFLQRFDQRGL</sequence>
<dbReference type="AlphaFoldDB" id="A0A5Q2RM31"/>
<name>A0A5Q2RM31_9ACTN</name>
<reference evidence="9 10" key="1">
    <citation type="submission" date="2019-11" db="EMBL/GenBank/DDBJ databases">
        <authorList>
            <person name="He Y."/>
        </authorList>
    </citation>
    <scope>NUCLEOTIDE SEQUENCE [LARGE SCALE GENOMIC DNA]</scope>
    <source>
        <strain evidence="9 10">SCSIO 58843</strain>
    </source>
</reference>
<dbReference type="GO" id="GO:0005975">
    <property type="term" value="P:carbohydrate metabolic process"/>
    <property type="evidence" value="ECO:0007669"/>
    <property type="project" value="InterPro"/>
</dbReference>
<evidence type="ECO:0000256" key="6">
    <source>
        <dbReference type="RuleBase" id="RU361187"/>
    </source>
</evidence>
<dbReference type="EMBL" id="CP045851">
    <property type="protein sequence ID" value="QGG94920.1"/>
    <property type="molecule type" value="Genomic_DNA"/>
</dbReference>
<organism evidence="9 10">
    <name type="scientific">Actinomarinicola tropica</name>
    <dbReference type="NCBI Taxonomy" id="2789776"/>
    <lineage>
        <taxon>Bacteria</taxon>
        <taxon>Bacillati</taxon>
        <taxon>Actinomycetota</taxon>
        <taxon>Acidimicrobiia</taxon>
        <taxon>Acidimicrobiales</taxon>
        <taxon>Iamiaceae</taxon>
        <taxon>Actinomarinicola</taxon>
    </lineage>
</organism>
<protein>
    <submittedName>
        <fullName evidence="9">Family 43 glycosylhydrolase</fullName>
    </submittedName>
</protein>
<dbReference type="InterPro" id="IPR006710">
    <property type="entry name" value="Glyco_hydro_43"/>
</dbReference>
<evidence type="ECO:0000313" key="10">
    <source>
        <dbReference type="Proteomes" id="UP000334019"/>
    </source>
</evidence>
<dbReference type="KEGG" id="atq:GH723_07235"/>
<evidence type="ECO:0000256" key="1">
    <source>
        <dbReference type="ARBA" id="ARBA00009865"/>
    </source>
</evidence>
<evidence type="ECO:0000313" key="9">
    <source>
        <dbReference type="EMBL" id="QGG94920.1"/>
    </source>
</evidence>
<dbReference type="SUPFAM" id="SSF75005">
    <property type="entry name" value="Arabinanase/levansucrase/invertase"/>
    <property type="match status" value="1"/>
</dbReference>
<gene>
    <name evidence="9" type="ORF">GH723_07235</name>
</gene>
<evidence type="ECO:0000256" key="7">
    <source>
        <dbReference type="SAM" id="SignalP"/>
    </source>
</evidence>
<accession>A0A5Q2RM31</accession>
<dbReference type="Pfam" id="PF00395">
    <property type="entry name" value="SLH"/>
    <property type="match status" value="3"/>
</dbReference>
<feature type="site" description="Important for catalytic activity, responsible for pKa modulation of the active site Glu and correct orientation of both the proton donor and substrate" evidence="5">
    <location>
        <position position="189"/>
    </location>
</feature>
<dbReference type="Pfam" id="PF04616">
    <property type="entry name" value="Glyco_hydro_43"/>
    <property type="match status" value="1"/>
</dbReference>
<evidence type="ECO:0000259" key="8">
    <source>
        <dbReference type="PROSITE" id="PS51272"/>
    </source>
</evidence>
<keyword evidence="2 6" id="KW-0378">Hydrolase</keyword>
<feature type="active site" description="Proton acceptor" evidence="4">
    <location>
        <position position="54"/>
    </location>
</feature>
<feature type="domain" description="SLH" evidence="8">
    <location>
        <begin position="373"/>
        <end position="437"/>
    </location>
</feature>
<dbReference type="Gene3D" id="2.115.10.20">
    <property type="entry name" value="Glycosyl hydrolase domain, family 43"/>
    <property type="match status" value="1"/>
</dbReference>
<evidence type="ECO:0000256" key="4">
    <source>
        <dbReference type="PIRSR" id="PIRSR606710-1"/>
    </source>
</evidence>
<dbReference type="GO" id="GO:0004553">
    <property type="term" value="F:hydrolase activity, hydrolyzing O-glycosyl compounds"/>
    <property type="evidence" value="ECO:0007669"/>
    <property type="project" value="InterPro"/>
</dbReference>
<dbReference type="InterPro" id="IPR001119">
    <property type="entry name" value="SLH_dom"/>
</dbReference>
<dbReference type="Proteomes" id="UP000334019">
    <property type="component" value="Chromosome"/>
</dbReference>
<keyword evidence="3 6" id="KW-0326">Glycosidase</keyword>
<dbReference type="CDD" id="cd08999">
    <property type="entry name" value="GH43_ABN-like"/>
    <property type="match status" value="1"/>
</dbReference>
<proteinExistence type="inferred from homology"/>
<keyword evidence="7" id="KW-0732">Signal</keyword>
<keyword evidence="10" id="KW-1185">Reference proteome</keyword>
<feature type="active site" description="Proton donor" evidence="4">
    <location>
        <position position="252"/>
    </location>
</feature>
<dbReference type="PANTHER" id="PTHR42812">
    <property type="entry name" value="BETA-XYLOSIDASE"/>
    <property type="match status" value="1"/>
</dbReference>
<feature type="chain" id="PRO_5024299001" evidence="7">
    <location>
        <begin position="34"/>
        <end position="553"/>
    </location>
</feature>
<comment type="similarity">
    <text evidence="1 6">Belongs to the glycosyl hydrolase 43 family.</text>
</comment>
<evidence type="ECO:0000256" key="3">
    <source>
        <dbReference type="ARBA" id="ARBA00023295"/>
    </source>
</evidence>
<dbReference type="RefSeq" id="WP_153759028.1">
    <property type="nucleotide sequence ID" value="NZ_CP045851.1"/>
</dbReference>
<dbReference type="InterPro" id="IPR023296">
    <property type="entry name" value="Glyco_hydro_beta-prop_sf"/>
</dbReference>
<dbReference type="PANTHER" id="PTHR42812:SF5">
    <property type="entry name" value="ENDO-ARABINASE"/>
    <property type="match status" value="1"/>
</dbReference>
<evidence type="ECO:0000256" key="5">
    <source>
        <dbReference type="PIRSR" id="PIRSR606710-2"/>
    </source>
</evidence>
<feature type="domain" description="SLH" evidence="8">
    <location>
        <begin position="495"/>
        <end position="553"/>
    </location>
</feature>
<dbReference type="PROSITE" id="PS51272">
    <property type="entry name" value="SLH"/>
    <property type="match status" value="3"/>
</dbReference>
<dbReference type="InterPro" id="IPR051795">
    <property type="entry name" value="Glycosyl_Hydrlase_43"/>
</dbReference>